<reference evidence="3 4" key="1">
    <citation type="submission" date="2023-06" db="EMBL/GenBank/DDBJ databases">
        <title>Black Yeasts Isolated from many extreme environments.</title>
        <authorList>
            <person name="Coleine C."/>
            <person name="Stajich J.E."/>
            <person name="Selbmann L."/>
        </authorList>
    </citation>
    <scope>NUCLEOTIDE SEQUENCE [LARGE SCALE GENOMIC DNA]</scope>
    <source>
        <strain evidence="3 4">CCFEE 5887</strain>
    </source>
</reference>
<dbReference type="EMBL" id="JAXLQG010000007">
    <property type="protein sequence ID" value="KAK5537658.1"/>
    <property type="molecule type" value="Genomic_DNA"/>
</dbReference>
<evidence type="ECO:0000256" key="1">
    <source>
        <dbReference type="SAM" id="MobiDB-lite"/>
    </source>
</evidence>
<dbReference type="PANTHER" id="PTHR15004:SF0">
    <property type="entry name" value="GLUTAMYL-TRNA(GLN) AMIDOTRANSFERASE SUBUNIT C, MITOCHONDRIAL"/>
    <property type="match status" value="1"/>
</dbReference>
<proteinExistence type="predicted"/>
<dbReference type="InterPro" id="IPR049545">
    <property type="entry name" value="Gta3_dom"/>
</dbReference>
<comment type="caution">
    <text evidence="3">The sequence shown here is derived from an EMBL/GenBank/DDBJ whole genome shotgun (WGS) entry which is preliminary data.</text>
</comment>
<evidence type="ECO:0000259" key="2">
    <source>
        <dbReference type="Pfam" id="PF20978"/>
    </source>
</evidence>
<keyword evidence="4" id="KW-1185">Reference proteome</keyword>
<dbReference type="GO" id="GO:0030956">
    <property type="term" value="C:glutamyl-tRNA(Gln) amidotransferase complex"/>
    <property type="evidence" value="ECO:0007669"/>
    <property type="project" value="TreeGrafter"/>
</dbReference>
<sequence>MSMWYSHWAFNMPRIPRPQFSIRTHLIGPEKSPERDKFLKLVKHIDINPRISQLLENPTWSVASLLPPLRAKAEDNSEITREKLHHLLRLSALPLPANEEEESSMLDTLRQQIHFVKEIQKVDTTGIEPLVAIRDETKEAQSERQITKESLSEFLALEEERGKNGTIRRKKSLEPSRVVYQRPKPWEPEKADDRLENPFRLSDDPKHELDKKRGRYFVVRKTRKDAGQAG</sequence>
<dbReference type="GO" id="GO:0005739">
    <property type="term" value="C:mitochondrion"/>
    <property type="evidence" value="ECO:0007669"/>
    <property type="project" value="TreeGrafter"/>
</dbReference>
<dbReference type="AlphaFoldDB" id="A0AAV9Q9K4"/>
<evidence type="ECO:0000313" key="3">
    <source>
        <dbReference type="EMBL" id="KAK5537658.1"/>
    </source>
</evidence>
<dbReference type="SUPFAM" id="SSF141000">
    <property type="entry name" value="Glu-tRNAGln amidotransferase C subunit"/>
    <property type="match status" value="1"/>
</dbReference>
<feature type="region of interest" description="Disordered" evidence="1">
    <location>
        <begin position="180"/>
        <end position="215"/>
    </location>
</feature>
<dbReference type="InterPro" id="IPR036113">
    <property type="entry name" value="Asp/Glu-ADT_sf_sub_c"/>
</dbReference>
<dbReference type="InterPro" id="IPR003837">
    <property type="entry name" value="GatC"/>
</dbReference>
<organism evidence="3 4">
    <name type="scientific">Vermiconidia calcicola</name>
    <dbReference type="NCBI Taxonomy" id="1690605"/>
    <lineage>
        <taxon>Eukaryota</taxon>
        <taxon>Fungi</taxon>
        <taxon>Dikarya</taxon>
        <taxon>Ascomycota</taxon>
        <taxon>Pezizomycotina</taxon>
        <taxon>Dothideomycetes</taxon>
        <taxon>Dothideomycetidae</taxon>
        <taxon>Mycosphaerellales</taxon>
        <taxon>Extremaceae</taxon>
        <taxon>Vermiconidia</taxon>
    </lineage>
</organism>
<accession>A0AAV9Q9K4</accession>
<feature type="compositionally biased region" description="Basic and acidic residues" evidence="1">
    <location>
        <begin position="184"/>
        <end position="211"/>
    </location>
</feature>
<dbReference type="GO" id="GO:0006450">
    <property type="term" value="P:regulation of translational fidelity"/>
    <property type="evidence" value="ECO:0007669"/>
    <property type="project" value="InterPro"/>
</dbReference>
<dbReference type="PANTHER" id="PTHR15004">
    <property type="entry name" value="GLUTAMYL-TRNA(GLN) AMIDOTRANSFERASE SUBUNIT C, MITOCHONDRIAL"/>
    <property type="match status" value="1"/>
</dbReference>
<feature type="domain" description="Glutamyl-tRNA amidotransferase complex subunit Gta3" evidence="2">
    <location>
        <begin position="77"/>
        <end position="130"/>
    </location>
</feature>
<dbReference type="GO" id="GO:0070681">
    <property type="term" value="P:glutaminyl-tRNAGln biosynthesis via transamidation"/>
    <property type="evidence" value="ECO:0007669"/>
    <property type="project" value="TreeGrafter"/>
</dbReference>
<dbReference type="Pfam" id="PF20978">
    <property type="entry name" value="Gta3"/>
    <property type="match status" value="1"/>
</dbReference>
<gene>
    <name evidence="3" type="ORF">LTR25_004910</name>
</gene>
<evidence type="ECO:0000313" key="4">
    <source>
        <dbReference type="Proteomes" id="UP001345827"/>
    </source>
</evidence>
<protein>
    <recommendedName>
        <fullName evidence="2">Glutamyl-tRNA amidotransferase complex subunit Gta3 domain-containing protein</fullName>
    </recommendedName>
</protein>
<name>A0AAV9Q9K4_9PEZI</name>
<dbReference type="Proteomes" id="UP001345827">
    <property type="component" value="Unassembled WGS sequence"/>
</dbReference>
<dbReference type="GO" id="GO:0032543">
    <property type="term" value="P:mitochondrial translation"/>
    <property type="evidence" value="ECO:0007669"/>
    <property type="project" value="TreeGrafter"/>
</dbReference>